<protein>
    <submittedName>
        <fullName evidence="4">WD_REPEATS_REGION domain-containing protein</fullName>
    </submittedName>
</protein>
<feature type="region of interest" description="Disordered" evidence="3">
    <location>
        <begin position="887"/>
        <end position="992"/>
    </location>
</feature>
<name>A0AAX4P1A1_9CHLO</name>
<feature type="compositionally biased region" description="Basic and acidic residues" evidence="3">
    <location>
        <begin position="843"/>
        <end position="853"/>
    </location>
</feature>
<dbReference type="PANTHER" id="PTHR18870">
    <property type="entry name" value="PROTEIN TAG-278-RELATED"/>
    <property type="match status" value="1"/>
</dbReference>
<evidence type="ECO:0000313" key="4">
    <source>
        <dbReference type="EMBL" id="WZN59691.1"/>
    </source>
</evidence>
<feature type="compositionally biased region" description="Basic and acidic residues" evidence="3">
    <location>
        <begin position="1547"/>
        <end position="1557"/>
    </location>
</feature>
<feature type="region of interest" description="Disordered" evidence="3">
    <location>
        <begin position="1509"/>
        <end position="1557"/>
    </location>
</feature>
<feature type="region of interest" description="Disordered" evidence="3">
    <location>
        <begin position="466"/>
        <end position="753"/>
    </location>
</feature>
<feature type="compositionally biased region" description="Basic and acidic residues" evidence="3">
    <location>
        <begin position="722"/>
        <end position="742"/>
    </location>
</feature>
<keyword evidence="1 2" id="KW-0175">Coiled coil</keyword>
<feature type="compositionally biased region" description="Basic and acidic residues" evidence="3">
    <location>
        <begin position="1153"/>
        <end position="1164"/>
    </location>
</feature>
<accession>A0AAX4P1A1</accession>
<evidence type="ECO:0000256" key="2">
    <source>
        <dbReference type="SAM" id="Coils"/>
    </source>
</evidence>
<feature type="compositionally biased region" description="Basic and acidic residues" evidence="3">
    <location>
        <begin position="466"/>
        <end position="494"/>
    </location>
</feature>
<dbReference type="InterPro" id="IPR036322">
    <property type="entry name" value="WD40_repeat_dom_sf"/>
</dbReference>
<feature type="compositionally biased region" description="Basic and acidic residues" evidence="3">
    <location>
        <begin position="501"/>
        <end position="513"/>
    </location>
</feature>
<evidence type="ECO:0000256" key="1">
    <source>
        <dbReference type="ARBA" id="ARBA00023054"/>
    </source>
</evidence>
<feature type="region of interest" description="Disordered" evidence="3">
    <location>
        <begin position="771"/>
        <end position="853"/>
    </location>
</feature>
<feature type="region of interest" description="Disordered" evidence="3">
    <location>
        <begin position="1"/>
        <end position="29"/>
    </location>
</feature>
<reference evidence="4 5" key="1">
    <citation type="submission" date="2024-03" db="EMBL/GenBank/DDBJ databases">
        <title>Complete genome sequence of the green alga Chloropicon roscoffensis RCC1871.</title>
        <authorList>
            <person name="Lemieux C."/>
            <person name="Pombert J.-F."/>
            <person name="Otis C."/>
            <person name="Turmel M."/>
        </authorList>
    </citation>
    <scope>NUCLEOTIDE SEQUENCE [LARGE SCALE GENOMIC DNA]</scope>
    <source>
        <strain evidence="4 5">RCC1871</strain>
    </source>
</reference>
<feature type="compositionally biased region" description="Basic and acidic residues" evidence="3">
    <location>
        <begin position="959"/>
        <end position="991"/>
    </location>
</feature>
<organism evidence="4 5">
    <name type="scientific">Chloropicon roscoffensis</name>
    <dbReference type="NCBI Taxonomy" id="1461544"/>
    <lineage>
        <taxon>Eukaryota</taxon>
        <taxon>Viridiplantae</taxon>
        <taxon>Chlorophyta</taxon>
        <taxon>Chloropicophyceae</taxon>
        <taxon>Chloropicales</taxon>
        <taxon>Chloropicaceae</taxon>
        <taxon>Chloropicon</taxon>
    </lineage>
</organism>
<feature type="region of interest" description="Disordered" evidence="3">
    <location>
        <begin position="1153"/>
        <end position="1181"/>
    </location>
</feature>
<dbReference type="PANTHER" id="PTHR18870:SF9">
    <property type="entry name" value="PROTEIN TAG-278-RELATED"/>
    <property type="match status" value="1"/>
</dbReference>
<evidence type="ECO:0000256" key="3">
    <source>
        <dbReference type="SAM" id="MobiDB-lite"/>
    </source>
</evidence>
<feature type="compositionally biased region" description="Basic and acidic residues" evidence="3">
    <location>
        <begin position="783"/>
        <end position="799"/>
    </location>
</feature>
<dbReference type="SMART" id="SM00320">
    <property type="entry name" value="WD40"/>
    <property type="match status" value="4"/>
</dbReference>
<dbReference type="SUPFAM" id="SSF50978">
    <property type="entry name" value="WD40 repeat-like"/>
    <property type="match status" value="1"/>
</dbReference>
<proteinExistence type="predicted"/>
<feature type="compositionally biased region" description="Basic and acidic residues" evidence="3">
    <location>
        <begin position="1517"/>
        <end position="1527"/>
    </location>
</feature>
<keyword evidence="5" id="KW-1185">Reference proteome</keyword>
<feature type="coiled-coil region" evidence="2">
    <location>
        <begin position="1204"/>
        <end position="1287"/>
    </location>
</feature>
<feature type="region of interest" description="Disordered" evidence="3">
    <location>
        <begin position="1025"/>
        <end position="1044"/>
    </location>
</feature>
<dbReference type="Gene3D" id="2.130.10.10">
    <property type="entry name" value="YVTN repeat-like/Quinoprotein amine dehydrogenase"/>
    <property type="match status" value="1"/>
</dbReference>
<dbReference type="InterPro" id="IPR001680">
    <property type="entry name" value="WD40_rpt"/>
</dbReference>
<dbReference type="InterPro" id="IPR015943">
    <property type="entry name" value="WD40/YVTN_repeat-like_dom_sf"/>
</dbReference>
<gene>
    <name evidence="4" type="ORF">HKI87_02g12170</name>
</gene>
<evidence type="ECO:0000313" key="5">
    <source>
        <dbReference type="Proteomes" id="UP001472866"/>
    </source>
</evidence>
<feature type="compositionally biased region" description="Basic and acidic residues" evidence="3">
    <location>
        <begin position="807"/>
        <end position="836"/>
    </location>
</feature>
<dbReference type="Proteomes" id="UP001472866">
    <property type="component" value="Chromosome 02"/>
</dbReference>
<feature type="compositionally biased region" description="Basic and acidic residues" evidence="3">
    <location>
        <begin position="526"/>
        <end position="700"/>
    </location>
</feature>
<dbReference type="EMBL" id="CP151502">
    <property type="protein sequence ID" value="WZN59691.1"/>
    <property type="molecule type" value="Genomic_DNA"/>
</dbReference>
<feature type="compositionally biased region" description="Basic and acidic residues" evidence="3">
    <location>
        <begin position="887"/>
        <end position="946"/>
    </location>
</feature>
<sequence length="1557" mass="178361">MKSLSGQAVMKRRPAPSAAPPPIPSDDLEWATVSDSRGKELQGVKTVSFDEDASALFATHKNGAVLKWDWRSGKFETFIPEDKDKNDMIHAVLCVGSVLWVSSGKGKIILYDTETRKVLTKVVGHTAEIFCMVKVSGAADAKVITGSIDFVVKVWDEDAMLVSHSAHHHGAILCAIQWRSESDEDPPQIWTGSNDGSVFRWNDGDRNGKVDKEEGTTLRHSTSEAVTCLEQVDGYVWAGTERGKLVIFDPVEEDPVCEIPAHKERISSVRAMGRAAWSAGSDKVIFGWSSKTLPVRPKLLYKVDAEIGYVKNMVRISWAVWVFHSKGLAIYASKSTLEEANDRAGALTEEGHRLSERIKSLEDDVLHHMEVRDSLEHQLRTMSQRQEKAKADLAEAKERCGELEADLERATKDGEEAELRHGESLRGKEIEAEQAIQEAQQSERERQEELAGLRAKAEEEAALALEREKAAEEERARLMGEAEKRASELEELRSELGAARSELDAERKAKDAEVSGLKGEMEAEMEAERKARDAELEELRGRLEAQAESGKRDREAEVSRLKDEMEAERKAKDAEMEAERKARDAEMEAERKARDAELEELRGRLEAQAESGRRDREAEVSRLKDEMEAEMEAERKAKDAEMEDMRRKLESALDAERRERQGEAEGLRGKIKEYEELMRSSEGENRELLRARDDEKRGLEEQLASAVRGREEAEAENSGLRDQVERSSKELEMLRGESKGLGERATALESELSTREEALASRVAEISDLQRQHEALQETSTRALDDALSKSREEMEGMKRAMQGEIEGLRQKLSEVSESRDDAARESERRLQEARDGLSALEESLKQSEEGSSKLREEIARLEEEVQNLRTNHAKTLLLAGSKHQELLARSRKEMEEKSQDYERQLEAKEAEIRDLQAKHSETQGEYEERMRELEQAQETKQHELEVSISKLEEDLEDARDKCERQRQDAEQMQREHEELLSAKEKSHSDEVLQLESKINECEHLFHDQQEDLIQKQLEHERKLSEEREAFESKLSAERQEHEENLIAEREERARMQDEYENQLGTEREERAKVQEEFEKLQDTTHHLEEELGSIQAGFDQAEAKIREYQNMVNSLRDIHEEQTKIADGKHEEEKARLRHEIEDLREGAEQIKSQHEAAMRRQEDEFEEEKQTMARKHGAQTQELVAKMEEQGRAFDAKKRQILEHYKTEIENLTRSSKEVEQKLLLHIQTIEGVKRTLEADLSKTRDELQRQTHKGEVLGSKVESLLQRNEELEETEREHASEKERIFMELEDLRSLVESTRGANPLAYANMFHPDGVDVALYMRTLKQDIFNTISELGKEVGALKHEVDVRDKTIVSLEDQVKASEEALEKKRKKKRKWKMAYLRLSATNAEEVNGLQGQLQQTREELMNQQVMYKKVQQALRQAAHQLQHAKGLEGALDQAQGEYAQLLTKLSSVRQQAERDGRESRATISKLQAELDAKTRMFEQAMSEMNQEVSALAQIKRQQEQRQAAQEAARKLEEEARLARRRKAQQQQEEAPASPSFQERERYSGFVC</sequence>